<proteinExistence type="predicted"/>
<gene>
    <name evidence="4" type="ORF">DRW07_14180</name>
</gene>
<dbReference type="Pfam" id="PF20434">
    <property type="entry name" value="BD-FAE"/>
    <property type="match status" value="1"/>
</dbReference>
<dbReference type="Proteomes" id="UP000275281">
    <property type="component" value="Unassembled WGS sequence"/>
</dbReference>
<accession>A0A3N5XYB7</accession>
<comment type="caution">
    <text evidence="4">The sequence shown here is derived from an EMBL/GenBank/DDBJ whole genome shotgun (WGS) entry which is preliminary data.</text>
</comment>
<dbReference type="AlphaFoldDB" id="A0A3N5XYB7"/>
<feature type="signal peptide" evidence="2">
    <location>
        <begin position="1"/>
        <end position="19"/>
    </location>
</feature>
<protein>
    <submittedName>
        <fullName evidence="4">Alpha/beta hydrolase</fullName>
    </submittedName>
</protein>
<dbReference type="InterPro" id="IPR049492">
    <property type="entry name" value="BD-FAE-like_dom"/>
</dbReference>
<evidence type="ECO:0000256" key="1">
    <source>
        <dbReference type="ARBA" id="ARBA00022801"/>
    </source>
</evidence>
<dbReference type="InterPro" id="IPR029058">
    <property type="entry name" value="AB_hydrolase_fold"/>
</dbReference>
<dbReference type="InterPro" id="IPR050300">
    <property type="entry name" value="GDXG_lipolytic_enzyme"/>
</dbReference>
<dbReference type="GO" id="GO:0016787">
    <property type="term" value="F:hydrolase activity"/>
    <property type="evidence" value="ECO:0007669"/>
    <property type="project" value="UniProtKB-KW"/>
</dbReference>
<feature type="domain" description="BD-FAE-like" evidence="3">
    <location>
        <begin position="62"/>
        <end position="234"/>
    </location>
</feature>
<organism evidence="4 5">
    <name type="scientific">Alteromonas sediminis</name>
    <dbReference type="NCBI Taxonomy" id="2259342"/>
    <lineage>
        <taxon>Bacteria</taxon>
        <taxon>Pseudomonadati</taxon>
        <taxon>Pseudomonadota</taxon>
        <taxon>Gammaproteobacteria</taxon>
        <taxon>Alteromonadales</taxon>
        <taxon>Alteromonadaceae</taxon>
        <taxon>Alteromonas/Salinimonas group</taxon>
        <taxon>Alteromonas</taxon>
    </lineage>
</organism>
<evidence type="ECO:0000256" key="2">
    <source>
        <dbReference type="SAM" id="SignalP"/>
    </source>
</evidence>
<evidence type="ECO:0000313" key="5">
    <source>
        <dbReference type="Proteomes" id="UP000275281"/>
    </source>
</evidence>
<dbReference type="RefSeq" id="WP_124028583.1">
    <property type="nucleotide sequence ID" value="NZ_JBHRSN010000007.1"/>
</dbReference>
<evidence type="ECO:0000259" key="3">
    <source>
        <dbReference type="Pfam" id="PF20434"/>
    </source>
</evidence>
<evidence type="ECO:0000313" key="4">
    <source>
        <dbReference type="EMBL" id="RPJ65952.1"/>
    </source>
</evidence>
<feature type="chain" id="PRO_5018231244" evidence="2">
    <location>
        <begin position="20"/>
        <end position="273"/>
    </location>
</feature>
<name>A0A3N5XYB7_9ALTE</name>
<dbReference type="Gene3D" id="3.40.50.1820">
    <property type="entry name" value="alpha/beta hydrolase"/>
    <property type="match status" value="1"/>
</dbReference>
<dbReference type="EMBL" id="RPOK01000004">
    <property type="protein sequence ID" value="RPJ65952.1"/>
    <property type="molecule type" value="Genomic_DNA"/>
</dbReference>
<reference evidence="4 5" key="1">
    <citation type="submission" date="2018-11" db="EMBL/GenBank/DDBJ databases">
        <authorList>
            <person name="Ye M.-Q."/>
            <person name="Du Z.-J."/>
        </authorList>
    </citation>
    <scope>NUCLEOTIDE SEQUENCE [LARGE SCALE GENOMIC DNA]</scope>
    <source>
        <strain evidence="4 5">U0105</strain>
    </source>
</reference>
<keyword evidence="5" id="KW-1185">Reference proteome</keyword>
<keyword evidence="2" id="KW-0732">Signal</keyword>
<dbReference type="PANTHER" id="PTHR48081">
    <property type="entry name" value="AB HYDROLASE SUPERFAMILY PROTEIN C4A8.06C"/>
    <property type="match status" value="1"/>
</dbReference>
<keyword evidence="1 4" id="KW-0378">Hydrolase</keyword>
<dbReference type="PANTHER" id="PTHR48081:SF33">
    <property type="entry name" value="KYNURENINE FORMAMIDASE"/>
    <property type="match status" value="1"/>
</dbReference>
<sequence length="273" mass="29885">MKRRYFFLLVMSVSFGLYAESIQNVPFKQVLSAEHTPPTQTLLYGDSDQNIIEMWLPPTPSSATVVFIHGGCWMSEYDFGHARAAASALSVQGYRVFSVEYRRTGATGGGWPTTMQDIDAAMTFLQDQGHINAKHSIIAGHSAGGHLALLYAQRNPERIAGVVGLAPITDLERYAEGESGCQRAAVAFMQGTPAEQKKAYLQADPKNYPLHPNTWLLFGKSDKIVGAQQQQTFSSSAKAQVVSVDGAGHFDFIFPGSQAWFHLSEVLDKVNNP</sequence>
<dbReference type="OrthoDB" id="255603at2"/>
<dbReference type="SUPFAM" id="SSF53474">
    <property type="entry name" value="alpha/beta-Hydrolases"/>
    <property type="match status" value="1"/>
</dbReference>